<feature type="compositionally biased region" description="Polar residues" evidence="3">
    <location>
        <begin position="10"/>
        <end position="32"/>
    </location>
</feature>
<organism evidence="5 6">
    <name type="scientific">Dioscorea zingiberensis</name>
    <dbReference type="NCBI Taxonomy" id="325984"/>
    <lineage>
        <taxon>Eukaryota</taxon>
        <taxon>Viridiplantae</taxon>
        <taxon>Streptophyta</taxon>
        <taxon>Embryophyta</taxon>
        <taxon>Tracheophyta</taxon>
        <taxon>Spermatophyta</taxon>
        <taxon>Magnoliopsida</taxon>
        <taxon>Liliopsida</taxon>
        <taxon>Dioscoreales</taxon>
        <taxon>Dioscoreaceae</taxon>
        <taxon>Dioscorea</taxon>
    </lineage>
</organism>
<comment type="caution">
    <text evidence="5">The sequence shown here is derived from an EMBL/GenBank/DDBJ whole genome shotgun (WGS) entry which is preliminary data.</text>
</comment>
<dbReference type="Pfam" id="PF00176">
    <property type="entry name" value="SNF2-rel_dom"/>
    <property type="match status" value="1"/>
</dbReference>
<dbReference type="InterPro" id="IPR038718">
    <property type="entry name" value="SNF2-like_sf"/>
</dbReference>
<name>A0A9D5BSE8_9LILI</name>
<dbReference type="GO" id="GO:0140658">
    <property type="term" value="F:ATP-dependent chromatin remodeler activity"/>
    <property type="evidence" value="ECO:0007669"/>
    <property type="project" value="TreeGrafter"/>
</dbReference>
<dbReference type="GO" id="GO:0005524">
    <property type="term" value="F:ATP binding"/>
    <property type="evidence" value="ECO:0007669"/>
    <property type="project" value="InterPro"/>
</dbReference>
<evidence type="ECO:0000256" key="2">
    <source>
        <dbReference type="ARBA" id="ARBA00023242"/>
    </source>
</evidence>
<gene>
    <name evidence="5" type="ORF">J5N97_000395</name>
</gene>
<evidence type="ECO:0000313" key="6">
    <source>
        <dbReference type="Proteomes" id="UP001085076"/>
    </source>
</evidence>
<evidence type="ECO:0000256" key="3">
    <source>
        <dbReference type="SAM" id="MobiDB-lite"/>
    </source>
</evidence>
<dbReference type="InterPro" id="IPR027417">
    <property type="entry name" value="P-loop_NTPase"/>
</dbReference>
<dbReference type="GO" id="GO:0000785">
    <property type="term" value="C:chromatin"/>
    <property type="evidence" value="ECO:0007669"/>
    <property type="project" value="TreeGrafter"/>
</dbReference>
<dbReference type="SUPFAM" id="SSF52540">
    <property type="entry name" value="P-loop containing nucleoside triphosphate hydrolases"/>
    <property type="match status" value="1"/>
</dbReference>
<evidence type="ECO:0000256" key="1">
    <source>
        <dbReference type="ARBA" id="ARBA00004123"/>
    </source>
</evidence>
<dbReference type="GO" id="GO:0003682">
    <property type="term" value="F:chromatin binding"/>
    <property type="evidence" value="ECO:0007669"/>
    <property type="project" value="TreeGrafter"/>
</dbReference>
<dbReference type="Gene3D" id="3.40.50.10810">
    <property type="entry name" value="Tandem AAA-ATPase domain"/>
    <property type="match status" value="1"/>
</dbReference>
<reference evidence="5 6" key="1">
    <citation type="journal article" date="2022" name="Hortic Res">
        <title>The genome of Dioscorea zingiberensis sheds light on the biosynthesis, origin and evolution of the medicinally important diosgenin saponins.</title>
        <authorList>
            <person name="Li Y."/>
            <person name="Tan C."/>
            <person name="Li Z."/>
            <person name="Guo J."/>
            <person name="Li S."/>
            <person name="Chen X."/>
            <person name="Wang C."/>
            <person name="Dai X."/>
            <person name="Yang H."/>
            <person name="Song W."/>
            <person name="Hou L."/>
            <person name="Xu J."/>
            <person name="Tong Z."/>
            <person name="Xu A."/>
            <person name="Yuan X."/>
            <person name="Wang W."/>
            <person name="Yang Q."/>
            <person name="Chen L."/>
            <person name="Sun Z."/>
            <person name="Wang K."/>
            <person name="Pan B."/>
            <person name="Chen J."/>
            <person name="Bao Y."/>
            <person name="Liu F."/>
            <person name="Qi X."/>
            <person name="Gang D.R."/>
            <person name="Wen J."/>
            <person name="Li J."/>
        </authorList>
    </citation>
    <scope>NUCLEOTIDE SEQUENCE [LARGE SCALE GENOMIC DNA]</scope>
    <source>
        <strain evidence="5">Dzin_1.0</strain>
    </source>
</reference>
<dbReference type="GO" id="GO:0016887">
    <property type="term" value="F:ATP hydrolysis activity"/>
    <property type="evidence" value="ECO:0007669"/>
    <property type="project" value="TreeGrafter"/>
</dbReference>
<feature type="region of interest" description="Disordered" evidence="3">
    <location>
        <begin position="1"/>
        <end position="137"/>
    </location>
</feature>
<dbReference type="AlphaFoldDB" id="A0A9D5BSE8"/>
<dbReference type="Proteomes" id="UP001085076">
    <property type="component" value="Unassembled WGS sequence"/>
</dbReference>
<feature type="compositionally biased region" description="Basic and acidic residues" evidence="3">
    <location>
        <begin position="49"/>
        <end position="59"/>
    </location>
</feature>
<dbReference type="GO" id="GO:0005634">
    <property type="term" value="C:nucleus"/>
    <property type="evidence" value="ECO:0007669"/>
    <property type="project" value="UniProtKB-SubCell"/>
</dbReference>
<proteinExistence type="predicted"/>
<feature type="compositionally biased region" description="Acidic residues" evidence="3">
    <location>
        <begin position="110"/>
        <end position="127"/>
    </location>
</feature>
<dbReference type="EMBL" id="JAGGNH010000144">
    <property type="protein sequence ID" value="KAJ0959873.1"/>
    <property type="molecule type" value="Genomic_DNA"/>
</dbReference>
<sequence length="269" mass="30267">MEPRTLRSDGATNPATNEDGGNNQAVGSSANRSFWRGVRSLLSLNQNPRSRDPWREPRSPRSLPDEALSNSEEEEPINDEEDEEELEAVARPADSDDEDAAEDNSRGSDDEAAPVENDDDFEEEDGGNESNAENNRGKGRLQYLLQQAELFLPILPKGDPSASLKKNNLHELWSLLNFLLPEIFSSAETFDEWFQISGENDQQEVVQQLHKVLRPFLLRRLKSDVEKGLPPKKETILKVGMSQMQKQYYKALLQKDLEVVNAGGERSGF</sequence>
<dbReference type="PANTHER" id="PTHR45623:SF49">
    <property type="entry name" value="SWI_SNF-RELATED MATRIX-ASSOCIATED ACTIN-DEPENDENT REGULATOR OF CHROMATIN SUBFAMILY A MEMBER 5"/>
    <property type="match status" value="1"/>
</dbReference>
<keyword evidence="6" id="KW-1185">Reference proteome</keyword>
<dbReference type="Gene3D" id="3.40.50.300">
    <property type="entry name" value="P-loop containing nucleotide triphosphate hydrolases"/>
    <property type="match status" value="1"/>
</dbReference>
<comment type="subcellular location">
    <subcellularLocation>
        <location evidence="1">Nucleus</location>
    </subcellularLocation>
</comment>
<feature type="compositionally biased region" description="Acidic residues" evidence="3">
    <location>
        <begin position="71"/>
        <end position="87"/>
    </location>
</feature>
<evidence type="ECO:0000313" key="5">
    <source>
        <dbReference type="EMBL" id="KAJ0959873.1"/>
    </source>
</evidence>
<accession>A0A9D5BSE8</accession>
<evidence type="ECO:0000259" key="4">
    <source>
        <dbReference type="Pfam" id="PF00176"/>
    </source>
</evidence>
<keyword evidence="2" id="KW-0539">Nucleus</keyword>
<dbReference type="InterPro" id="IPR000330">
    <property type="entry name" value="SNF2_N"/>
</dbReference>
<protein>
    <recommendedName>
        <fullName evidence="4">SNF2 N-terminal domain-containing protein</fullName>
    </recommendedName>
</protein>
<dbReference type="GO" id="GO:0003677">
    <property type="term" value="F:DNA binding"/>
    <property type="evidence" value="ECO:0007669"/>
    <property type="project" value="TreeGrafter"/>
</dbReference>
<dbReference type="GO" id="GO:0034728">
    <property type="term" value="P:nucleosome organization"/>
    <property type="evidence" value="ECO:0007669"/>
    <property type="project" value="TreeGrafter"/>
</dbReference>
<feature type="domain" description="SNF2 N-terminal" evidence="4">
    <location>
        <begin position="166"/>
        <end position="264"/>
    </location>
</feature>
<dbReference type="GO" id="GO:0042393">
    <property type="term" value="F:histone binding"/>
    <property type="evidence" value="ECO:0007669"/>
    <property type="project" value="TreeGrafter"/>
</dbReference>
<dbReference type="PANTHER" id="PTHR45623">
    <property type="entry name" value="CHROMODOMAIN-HELICASE-DNA-BINDING PROTEIN 3-RELATED-RELATED"/>
    <property type="match status" value="1"/>
</dbReference>
<dbReference type="OrthoDB" id="1746101at2759"/>